<organism evidence="1 2">
    <name type="scientific">Henosepilachna vigintioctopunctata</name>
    <dbReference type="NCBI Taxonomy" id="420089"/>
    <lineage>
        <taxon>Eukaryota</taxon>
        <taxon>Metazoa</taxon>
        <taxon>Ecdysozoa</taxon>
        <taxon>Arthropoda</taxon>
        <taxon>Hexapoda</taxon>
        <taxon>Insecta</taxon>
        <taxon>Pterygota</taxon>
        <taxon>Neoptera</taxon>
        <taxon>Endopterygota</taxon>
        <taxon>Coleoptera</taxon>
        <taxon>Polyphaga</taxon>
        <taxon>Cucujiformia</taxon>
        <taxon>Coccinelloidea</taxon>
        <taxon>Coccinellidae</taxon>
        <taxon>Epilachninae</taxon>
        <taxon>Epilachnini</taxon>
        <taxon>Henosepilachna</taxon>
    </lineage>
</organism>
<reference evidence="1 2" key="1">
    <citation type="submission" date="2023-03" db="EMBL/GenBank/DDBJ databases">
        <title>Genome insight into feeding habits of ladybird beetles.</title>
        <authorList>
            <person name="Li H.-S."/>
            <person name="Huang Y.-H."/>
            <person name="Pang H."/>
        </authorList>
    </citation>
    <scope>NUCLEOTIDE SEQUENCE [LARGE SCALE GENOMIC DNA]</scope>
    <source>
        <strain evidence="1">SYSU_2023b</strain>
        <tissue evidence="1">Whole body</tissue>
    </source>
</reference>
<evidence type="ECO:0000313" key="1">
    <source>
        <dbReference type="EMBL" id="KAK9875972.1"/>
    </source>
</evidence>
<dbReference type="EMBL" id="JARQZJ010000035">
    <property type="protein sequence ID" value="KAK9875972.1"/>
    <property type="molecule type" value="Genomic_DNA"/>
</dbReference>
<keyword evidence="2" id="KW-1185">Reference proteome</keyword>
<dbReference type="Proteomes" id="UP001431783">
    <property type="component" value="Unassembled WGS sequence"/>
</dbReference>
<protein>
    <submittedName>
        <fullName evidence="1">Uncharacterized protein</fullName>
    </submittedName>
</protein>
<gene>
    <name evidence="1" type="ORF">WA026_011073</name>
</gene>
<comment type="caution">
    <text evidence="1">The sequence shown here is derived from an EMBL/GenBank/DDBJ whole genome shotgun (WGS) entry which is preliminary data.</text>
</comment>
<dbReference type="AlphaFoldDB" id="A0AAW1U6W3"/>
<proteinExistence type="predicted"/>
<evidence type="ECO:0000313" key="2">
    <source>
        <dbReference type="Proteomes" id="UP001431783"/>
    </source>
</evidence>
<accession>A0AAW1U6W3</accession>
<name>A0AAW1U6W3_9CUCU</name>
<sequence>MFSAFRHSRPWKGLEPFVLRPDAEHAQLSRELQSRFTQPFQFPFPVLPLCPFISPAASLSGLDRLRLTFLIFSYILQLSLWPTIVLSCKETESARIFRLERQEGRTKSTSLRFGHIFAGICRK</sequence>